<dbReference type="InterPro" id="IPR001328">
    <property type="entry name" value="Pept_tRNA_hydro"/>
</dbReference>
<dbReference type="GO" id="GO:0000049">
    <property type="term" value="F:tRNA binding"/>
    <property type="evidence" value="ECO:0007669"/>
    <property type="project" value="UniProtKB-KW"/>
</dbReference>
<evidence type="ECO:0000313" key="7">
    <source>
        <dbReference type="EMBL" id="MCF4006814.1"/>
    </source>
</evidence>
<keyword evidence="3 7" id="KW-0378">Hydrolase</keyword>
<dbReference type="InterPro" id="IPR036416">
    <property type="entry name" value="Pept_tRNA_hydro_sf"/>
</dbReference>
<dbReference type="CDD" id="cd00462">
    <property type="entry name" value="PTH"/>
    <property type="match status" value="1"/>
</dbReference>
<evidence type="ECO:0000256" key="1">
    <source>
        <dbReference type="ARBA" id="ARBA00013260"/>
    </source>
</evidence>
<dbReference type="PROSITE" id="PS01196">
    <property type="entry name" value="PEPT_TRNA_HYDROL_2"/>
    <property type="match status" value="1"/>
</dbReference>
<proteinExistence type="inferred from homology"/>
<dbReference type="Pfam" id="PF01195">
    <property type="entry name" value="Pept_tRNA_hydro"/>
    <property type="match status" value="1"/>
</dbReference>
<dbReference type="PANTHER" id="PTHR17224:SF1">
    <property type="entry name" value="PEPTIDYL-TRNA HYDROLASE"/>
    <property type="match status" value="1"/>
</dbReference>
<accession>A0A9X1U0H7</accession>
<keyword evidence="8" id="KW-1185">Reference proteome</keyword>
<evidence type="ECO:0000256" key="4">
    <source>
        <dbReference type="ARBA" id="ARBA00022884"/>
    </source>
</evidence>
<dbReference type="Proteomes" id="UP001139336">
    <property type="component" value="Unassembled WGS sequence"/>
</dbReference>
<protein>
    <recommendedName>
        <fullName evidence="6">Peptidyl-tRNA hydrolase</fullName>
        <ecNumber evidence="1">3.1.1.29</ecNumber>
    </recommendedName>
</protein>
<keyword evidence="4" id="KW-0694">RNA-binding</keyword>
<dbReference type="NCBIfam" id="TIGR00447">
    <property type="entry name" value="pth"/>
    <property type="match status" value="1"/>
</dbReference>
<dbReference type="RefSeq" id="WP_236118624.1">
    <property type="nucleotide sequence ID" value="NZ_JAKGSI010000003.1"/>
</dbReference>
<dbReference type="EMBL" id="JAKGSI010000003">
    <property type="protein sequence ID" value="MCF4006814.1"/>
    <property type="molecule type" value="Genomic_DNA"/>
</dbReference>
<comment type="caution">
    <text evidence="7">The sequence shown here is derived from an EMBL/GenBank/DDBJ whole genome shotgun (WGS) entry which is preliminary data.</text>
</comment>
<dbReference type="EC" id="3.1.1.29" evidence="1"/>
<name>A0A9X1U0H7_9CORY</name>
<evidence type="ECO:0000256" key="3">
    <source>
        <dbReference type="ARBA" id="ARBA00022801"/>
    </source>
</evidence>
<dbReference type="SUPFAM" id="SSF53178">
    <property type="entry name" value="Peptidyl-tRNA hydrolase-like"/>
    <property type="match status" value="1"/>
</dbReference>
<organism evidence="7 8">
    <name type="scientific">Corynebacterium uropygiale</name>
    <dbReference type="NCBI Taxonomy" id="1775911"/>
    <lineage>
        <taxon>Bacteria</taxon>
        <taxon>Bacillati</taxon>
        <taxon>Actinomycetota</taxon>
        <taxon>Actinomycetes</taxon>
        <taxon>Mycobacteriales</taxon>
        <taxon>Corynebacteriaceae</taxon>
        <taxon>Corynebacterium</taxon>
    </lineage>
</organism>
<dbReference type="PANTHER" id="PTHR17224">
    <property type="entry name" value="PEPTIDYL-TRNA HYDROLASE"/>
    <property type="match status" value="1"/>
</dbReference>
<dbReference type="AlphaFoldDB" id="A0A9X1U0H7"/>
<evidence type="ECO:0000256" key="6">
    <source>
        <dbReference type="ARBA" id="ARBA00050038"/>
    </source>
</evidence>
<sequence>MPAETALIIGLGNPGPRYAEIRHNLGAMALEELLSRSPGARLSSHRRTNTDIAQFRLSPGGPAVVAARLRCPMNLSGGPTKALCSFFHVEPTRLFVIHDELEAPFGSVALRPGGGDHGHNGLKSISSSLKTRAYVRVSLGIGRPPGRMDPARFVLQAFSRSERADLPIICADAADAIEAAL</sequence>
<evidence type="ECO:0000313" key="8">
    <source>
        <dbReference type="Proteomes" id="UP001139336"/>
    </source>
</evidence>
<reference evidence="7" key="1">
    <citation type="submission" date="2022-01" db="EMBL/GenBank/DDBJ databases">
        <title>Corynebacterium sp. nov isolated from isolated from the feces of the greater white-fronted geese (Anser albifrons) at Poyang Lake, PR China.</title>
        <authorList>
            <person name="Liu Q."/>
        </authorList>
    </citation>
    <scope>NUCLEOTIDE SEQUENCE</scope>
    <source>
        <strain evidence="7">JCM 32435</strain>
    </source>
</reference>
<dbReference type="GO" id="GO:0004045">
    <property type="term" value="F:peptidyl-tRNA hydrolase activity"/>
    <property type="evidence" value="ECO:0007669"/>
    <property type="project" value="UniProtKB-EC"/>
</dbReference>
<evidence type="ECO:0000256" key="2">
    <source>
        <dbReference type="ARBA" id="ARBA00022555"/>
    </source>
</evidence>
<evidence type="ECO:0000256" key="5">
    <source>
        <dbReference type="ARBA" id="ARBA00038063"/>
    </source>
</evidence>
<dbReference type="InterPro" id="IPR018171">
    <property type="entry name" value="Pept_tRNA_hydro_CS"/>
</dbReference>
<comment type="similarity">
    <text evidence="5">Belongs to the PTH family.</text>
</comment>
<gene>
    <name evidence="7" type="primary">pth</name>
    <name evidence="7" type="ORF">L1O03_06420</name>
</gene>
<dbReference type="Gene3D" id="3.40.50.1470">
    <property type="entry name" value="Peptidyl-tRNA hydrolase"/>
    <property type="match status" value="1"/>
</dbReference>
<keyword evidence="2" id="KW-0820">tRNA-binding</keyword>